<organism evidence="1 2">
    <name type="scientific">Racocetra persica</name>
    <dbReference type="NCBI Taxonomy" id="160502"/>
    <lineage>
        <taxon>Eukaryota</taxon>
        <taxon>Fungi</taxon>
        <taxon>Fungi incertae sedis</taxon>
        <taxon>Mucoromycota</taxon>
        <taxon>Glomeromycotina</taxon>
        <taxon>Glomeromycetes</taxon>
        <taxon>Diversisporales</taxon>
        <taxon>Gigasporaceae</taxon>
        <taxon>Racocetra</taxon>
    </lineage>
</organism>
<evidence type="ECO:0000313" key="2">
    <source>
        <dbReference type="Proteomes" id="UP000789920"/>
    </source>
</evidence>
<keyword evidence="2" id="KW-1185">Reference proteome</keyword>
<dbReference type="Proteomes" id="UP000789920">
    <property type="component" value="Unassembled WGS sequence"/>
</dbReference>
<proteinExistence type="predicted"/>
<reference evidence="1" key="1">
    <citation type="submission" date="2021-06" db="EMBL/GenBank/DDBJ databases">
        <authorList>
            <person name="Kallberg Y."/>
            <person name="Tangrot J."/>
            <person name="Rosling A."/>
        </authorList>
    </citation>
    <scope>NUCLEOTIDE SEQUENCE</scope>
    <source>
        <strain evidence="1">MA461A</strain>
    </source>
</reference>
<accession>A0ACA9SI32</accession>
<gene>
    <name evidence="1" type="ORF">RPERSI_LOCUS31106</name>
</gene>
<protein>
    <submittedName>
        <fullName evidence="1">21452_t:CDS:1</fullName>
    </submittedName>
</protein>
<dbReference type="EMBL" id="CAJVQC010124064">
    <property type="protein sequence ID" value="CAG8839578.1"/>
    <property type="molecule type" value="Genomic_DNA"/>
</dbReference>
<comment type="caution">
    <text evidence="1">The sequence shown here is derived from an EMBL/GenBank/DDBJ whole genome shotgun (WGS) entry which is preliminary data.</text>
</comment>
<feature type="non-terminal residue" evidence="1">
    <location>
        <position position="1"/>
    </location>
</feature>
<evidence type="ECO:0000313" key="1">
    <source>
        <dbReference type="EMBL" id="CAG8839578.1"/>
    </source>
</evidence>
<sequence length="78" mass="9035">ENINDEYITEYEIEEVITAGQSLPVQQNKRRVETQESHESKKYKLESKEKIVNTIDNIELTRESQVNIIKNAISISGK</sequence>
<feature type="non-terminal residue" evidence="1">
    <location>
        <position position="78"/>
    </location>
</feature>
<name>A0ACA9SI32_9GLOM</name>